<dbReference type="PIRSF" id="PIRSF036704">
    <property type="entry name" value="UCP036704"/>
    <property type="match status" value="1"/>
</dbReference>
<keyword evidence="2" id="KW-1185">Reference proteome</keyword>
<proteinExistence type="predicted"/>
<dbReference type="PROSITE" id="PS51318">
    <property type="entry name" value="TAT"/>
    <property type="match status" value="1"/>
</dbReference>
<dbReference type="EMBL" id="SLZW01000003">
    <property type="protein sequence ID" value="TCS63456.1"/>
    <property type="molecule type" value="Genomic_DNA"/>
</dbReference>
<dbReference type="Proteomes" id="UP000295304">
    <property type="component" value="Unassembled WGS sequence"/>
</dbReference>
<gene>
    <name evidence="1" type="ORF">EDD55_10377</name>
</gene>
<dbReference type="AlphaFoldDB" id="A0A4R3JED4"/>
<organism evidence="1 2">
    <name type="scientific">Varunaivibrio sulfuroxidans</name>
    <dbReference type="NCBI Taxonomy" id="1773489"/>
    <lineage>
        <taxon>Bacteria</taxon>
        <taxon>Pseudomonadati</taxon>
        <taxon>Pseudomonadota</taxon>
        <taxon>Alphaproteobacteria</taxon>
        <taxon>Rhodospirillales</taxon>
        <taxon>Magnetovibrionaceae</taxon>
        <taxon>Varunaivibrio</taxon>
    </lineage>
</organism>
<sequence>MSDSQKNVAPELRARRAFLKGALLSTGGVAALAVGGAGSASAAVQAARVETPRDAGYRETDHVRAYYAAARF</sequence>
<dbReference type="NCBIfam" id="TIGR02811">
    <property type="entry name" value="formate_TAT"/>
    <property type="match status" value="1"/>
</dbReference>
<dbReference type="RefSeq" id="WP_132938434.1">
    <property type="nucleotide sequence ID" value="NZ_CP119676.1"/>
</dbReference>
<reference evidence="1 2" key="1">
    <citation type="submission" date="2019-03" db="EMBL/GenBank/DDBJ databases">
        <title>Genomic Encyclopedia of Type Strains, Phase IV (KMG-IV): sequencing the most valuable type-strain genomes for metagenomic binning, comparative biology and taxonomic classification.</title>
        <authorList>
            <person name="Goeker M."/>
        </authorList>
    </citation>
    <scope>NUCLEOTIDE SEQUENCE [LARGE SCALE GENOMIC DNA]</scope>
    <source>
        <strain evidence="1 2">DSM 101688</strain>
    </source>
</reference>
<name>A0A4R3JED4_9PROT</name>
<comment type="caution">
    <text evidence="1">The sequence shown here is derived from an EMBL/GenBank/DDBJ whole genome shotgun (WGS) entry which is preliminary data.</text>
</comment>
<evidence type="ECO:0000313" key="1">
    <source>
        <dbReference type="EMBL" id="TCS63456.1"/>
    </source>
</evidence>
<evidence type="ECO:0000313" key="2">
    <source>
        <dbReference type="Proteomes" id="UP000295304"/>
    </source>
</evidence>
<accession>A0A4R3JED4</accession>
<dbReference type="InterPro" id="IPR006311">
    <property type="entry name" value="TAT_signal"/>
</dbReference>
<dbReference type="InterPro" id="IPR014177">
    <property type="entry name" value="Formate_DH_TAT-contain"/>
</dbReference>
<protein>
    <submittedName>
        <fullName evidence="1">Secreted protein</fullName>
    </submittedName>
</protein>